<name>A0A0F8YSE8_9ZZZZ</name>
<protein>
    <submittedName>
        <fullName evidence="1">Uncharacterized protein</fullName>
    </submittedName>
</protein>
<dbReference type="EMBL" id="LAZR01055280">
    <property type="protein sequence ID" value="KKK76725.1"/>
    <property type="molecule type" value="Genomic_DNA"/>
</dbReference>
<reference evidence="1" key="1">
    <citation type="journal article" date="2015" name="Nature">
        <title>Complex archaea that bridge the gap between prokaryotes and eukaryotes.</title>
        <authorList>
            <person name="Spang A."/>
            <person name="Saw J.H."/>
            <person name="Jorgensen S.L."/>
            <person name="Zaremba-Niedzwiedzka K."/>
            <person name="Martijn J."/>
            <person name="Lind A.E."/>
            <person name="van Eijk R."/>
            <person name="Schleper C."/>
            <person name="Guy L."/>
            <person name="Ettema T.J."/>
        </authorList>
    </citation>
    <scope>NUCLEOTIDE SEQUENCE</scope>
</reference>
<evidence type="ECO:0000313" key="1">
    <source>
        <dbReference type="EMBL" id="KKK76725.1"/>
    </source>
</evidence>
<accession>A0A0F8YSE8</accession>
<dbReference type="Pfam" id="PF10123">
    <property type="entry name" value="Mu-like_Pro"/>
    <property type="match status" value="1"/>
</dbReference>
<organism evidence="1">
    <name type="scientific">marine sediment metagenome</name>
    <dbReference type="NCBI Taxonomy" id="412755"/>
    <lineage>
        <taxon>unclassified sequences</taxon>
        <taxon>metagenomes</taxon>
        <taxon>ecological metagenomes</taxon>
    </lineage>
</organism>
<dbReference type="AlphaFoldDB" id="A0A0F8YSE8"/>
<feature type="non-terminal residue" evidence="1">
    <location>
        <position position="209"/>
    </location>
</feature>
<proteinExistence type="predicted"/>
<sequence length="209" mass="22958">MRFVIDLSKTVQLGEVSELTRIPLAVIGKGVWRKLKFSITKATLSMIVENFRRRKADVVIDYEHASEYPELARGGPIPAAGWLKEIKPEADEKGILWGLAEFTQRAREMIAANEIKYISPVINWGARDKSSGEPQGATLQSVALVNRPFLEAMPGIQLSETGWQILTTNEVKQMKAKKVTLAEGGNQAVVTCGEGDEAMTVEFDLGEAG</sequence>
<comment type="caution">
    <text evidence="1">The sequence shown here is derived from an EMBL/GenBank/DDBJ whole genome shotgun (WGS) entry which is preliminary data.</text>
</comment>
<dbReference type="InterPro" id="IPR012106">
    <property type="entry name" value="Phage_Mu_Gp1"/>
</dbReference>
<gene>
    <name evidence="1" type="ORF">LCGC14_2860770</name>
</gene>